<dbReference type="Proteomes" id="UP000265515">
    <property type="component" value="Unassembled WGS sequence"/>
</dbReference>
<feature type="compositionally biased region" description="Low complexity" evidence="1">
    <location>
        <begin position="253"/>
        <end position="262"/>
    </location>
</feature>
<dbReference type="InterPro" id="IPR053168">
    <property type="entry name" value="Glutamic_endopeptidase"/>
</dbReference>
<dbReference type="OrthoDB" id="1858978at2759"/>
<evidence type="ECO:0000256" key="1">
    <source>
        <dbReference type="SAM" id="MobiDB-lite"/>
    </source>
</evidence>
<protein>
    <recommendedName>
        <fullName evidence="3">Neprosin PEP catalytic domain-containing protein</fullName>
    </recommendedName>
</protein>
<dbReference type="PANTHER" id="PTHR31589">
    <property type="entry name" value="PROTEIN, PUTATIVE (DUF239)-RELATED-RELATED"/>
    <property type="match status" value="1"/>
</dbReference>
<organism evidence="4 5">
    <name type="scientific">Chara braunii</name>
    <name type="common">Braun's stonewort</name>
    <dbReference type="NCBI Taxonomy" id="69332"/>
    <lineage>
        <taxon>Eukaryota</taxon>
        <taxon>Viridiplantae</taxon>
        <taxon>Streptophyta</taxon>
        <taxon>Charophyceae</taxon>
        <taxon>Charales</taxon>
        <taxon>Characeae</taxon>
        <taxon>Chara</taxon>
    </lineage>
</organism>
<feature type="compositionally biased region" description="Polar residues" evidence="1">
    <location>
        <begin position="501"/>
        <end position="510"/>
    </location>
</feature>
<keyword evidence="5" id="KW-1185">Reference proteome</keyword>
<dbReference type="Gene3D" id="3.90.1320.10">
    <property type="entry name" value="Outer-capsid protein sigma 3, large lobe"/>
    <property type="match status" value="1"/>
</dbReference>
<keyword evidence="2" id="KW-1133">Transmembrane helix</keyword>
<proteinExistence type="predicted"/>
<feature type="compositionally biased region" description="Acidic residues" evidence="1">
    <location>
        <begin position="412"/>
        <end position="423"/>
    </location>
</feature>
<reference evidence="4 5" key="1">
    <citation type="journal article" date="2018" name="Cell">
        <title>The Chara Genome: Secondary Complexity and Implications for Plant Terrestrialization.</title>
        <authorList>
            <person name="Nishiyama T."/>
            <person name="Sakayama H."/>
            <person name="Vries J.D."/>
            <person name="Buschmann H."/>
            <person name="Saint-Marcoux D."/>
            <person name="Ullrich K.K."/>
            <person name="Haas F.B."/>
            <person name="Vanderstraeten L."/>
            <person name="Becker D."/>
            <person name="Lang D."/>
            <person name="Vosolsobe S."/>
            <person name="Rombauts S."/>
            <person name="Wilhelmsson P.K.I."/>
            <person name="Janitza P."/>
            <person name="Kern R."/>
            <person name="Heyl A."/>
            <person name="Rumpler F."/>
            <person name="Villalobos L.I.A.C."/>
            <person name="Clay J.M."/>
            <person name="Skokan R."/>
            <person name="Toyoda A."/>
            <person name="Suzuki Y."/>
            <person name="Kagoshima H."/>
            <person name="Schijlen E."/>
            <person name="Tajeshwar N."/>
            <person name="Catarino B."/>
            <person name="Hetherington A.J."/>
            <person name="Saltykova A."/>
            <person name="Bonnot C."/>
            <person name="Breuninger H."/>
            <person name="Symeonidi A."/>
            <person name="Radhakrishnan G.V."/>
            <person name="Van Nieuwerburgh F."/>
            <person name="Deforce D."/>
            <person name="Chang C."/>
            <person name="Karol K.G."/>
            <person name="Hedrich R."/>
            <person name="Ulvskov P."/>
            <person name="Glockner G."/>
            <person name="Delwiche C.F."/>
            <person name="Petrasek J."/>
            <person name="Van de Peer Y."/>
            <person name="Friml J."/>
            <person name="Beilby M."/>
            <person name="Dolan L."/>
            <person name="Kohara Y."/>
            <person name="Sugano S."/>
            <person name="Fujiyama A."/>
            <person name="Delaux P.-M."/>
            <person name="Quint M."/>
            <person name="TheiBen G."/>
            <person name="Hagemann M."/>
            <person name="Harholt J."/>
            <person name="Dunand C."/>
            <person name="Zachgo S."/>
            <person name="Langdale J."/>
            <person name="Maumus F."/>
            <person name="Straeten D.V.D."/>
            <person name="Gould S.B."/>
            <person name="Rensing S.A."/>
        </authorList>
    </citation>
    <scope>NUCLEOTIDE SEQUENCE [LARGE SCALE GENOMIC DNA]</scope>
    <source>
        <strain evidence="4 5">S276</strain>
    </source>
</reference>
<dbReference type="Gramene" id="GBG83956">
    <property type="protein sequence ID" value="GBG83956"/>
    <property type="gene ID" value="CBR_g37828"/>
</dbReference>
<accession>A0A388LNN3</accession>
<feature type="region of interest" description="Disordered" evidence="1">
    <location>
        <begin position="406"/>
        <end position="432"/>
    </location>
</feature>
<keyword evidence="2" id="KW-0812">Transmembrane</keyword>
<feature type="region of interest" description="Disordered" evidence="1">
    <location>
        <begin position="368"/>
        <end position="387"/>
    </location>
</feature>
<evidence type="ECO:0000313" key="5">
    <source>
        <dbReference type="Proteomes" id="UP000265515"/>
    </source>
</evidence>
<dbReference type="PANTHER" id="PTHR31589:SF110">
    <property type="entry name" value="PROTEIN, PUTATIVE (DUF239)-RELATED"/>
    <property type="match status" value="1"/>
</dbReference>
<feature type="region of interest" description="Disordered" evidence="1">
    <location>
        <begin position="239"/>
        <end position="268"/>
    </location>
</feature>
<name>A0A388LNN3_CHABU</name>
<evidence type="ECO:0000259" key="3">
    <source>
        <dbReference type="PROSITE" id="PS52045"/>
    </source>
</evidence>
<comment type="caution">
    <text evidence="4">The sequence shown here is derived from an EMBL/GenBank/DDBJ whole genome shotgun (WGS) entry which is preliminary data.</text>
</comment>
<dbReference type="InterPro" id="IPR004314">
    <property type="entry name" value="Neprosin"/>
</dbReference>
<dbReference type="PROSITE" id="PS52045">
    <property type="entry name" value="NEPROSIN_PEP_CD"/>
    <property type="match status" value="1"/>
</dbReference>
<feature type="region of interest" description="Disordered" evidence="1">
    <location>
        <begin position="459"/>
        <end position="523"/>
    </location>
</feature>
<evidence type="ECO:0000313" key="4">
    <source>
        <dbReference type="EMBL" id="GBG83956.1"/>
    </source>
</evidence>
<feature type="domain" description="Neprosin PEP catalytic" evidence="3">
    <location>
        <begin position="519"/>
        <end position="779"/>
    </location>
</feature>
<evidence type="ECO:0000256" key="2">
    <source>
        <dbReference type="SAM" id="Phobius"/>
    </source>
</evidence>
<feature type="transmembrane region" description="Helical" evidence="2">
    <location>
        <begin position="21"/>
        <end position="41"/>
    </location>
</feature>
<keyword evidence="2" id="KW-0472">Membrane</keyword>
<dbReference type="STRING" id="69332.A0A388LNN3"/>
<dbReference type="Pfam" id="PF03080">
    <property type="entry name" value="Neprosin"/>
    <property type="match status" value="1"/>
</dbReference>
<dbReference type="AlphaFoldDB" id="A0A388LNN3"/>
<sequence length="779" mass="84950">MGTHGDAVGATPVLIMRKQRWALAIAVMVVAVQMLGVPAAARQLPGGRGNGPARSGRSWRVAEVRDCEGANLAHVITRPSVVLNSVCSFLQCVSDGYQLGTTRKPCFQFLPSNANVDIGGQVGQRICGSAAEVWVPSHCCCDGGRGLPHRGNADGKQHQNQKTTRSRLLQLLTGMVADPTIRTRTRLFTRFSFEKHLGDFCLLCPHPRPSLRKLSSDPGNGRASPLRRLLGDLRRGGIHDQIFSTSPPPSLLPQPATASSSSKGVPGQVPLVLPAGGAARGRLRHILDPQERDEVASIMSYVKSMSYEYKYTFMNREGDTIDCVAIQDQPSLRHSVLQGHTVIDLEPQNAPPLGWSLYPHIPPGSGSTPSLLPLWPPRAGGDHDAQASMASGAIRNETAAGSINETQATATDEGEPPESEDQSVDAAASCPEGTIPVRRMTVAEVLRLKSLRNFRQKYGPLDAREGPLGAGDSHRARMGPSPSPGLVFSSNRRGHARRTAHVQQSSSPHQPRSMDAAVSGEGKGHHEYATVQRYGQRNIGAKVVLNLWQPNVEGDSEFSLSQMWVTSGSYDSGTLNTMEVGWQVFPAKYGDREVRLFIYHTRDAYKETGCYNLDCTGFVQTNKNIVLGGPVGSTSEPKGKQKEIAVMWWLEPETGKWWLQVGKQWVGYFPRDWFSTLEGGADHIGFGGEVVDLELLGRHTSTEMGSGVFPRGKDSFGKVAYQRNLEYIDMNNAYKSISSVSEIITNRACYELETFKDNSDWGFHFFFGGPGYTKNGTCK</sequence>
<dbReference type="EMBL" id="BFEA01000458">
    <property type="protein sequence ID" value="GBG83956.1"/>
    <property type="molecule type" value="Genomic_DNA"/>
</dbReference>
<gene>
    <name evidence="4" type="ORF">CBR_g37828</name>
</gene>